<dbReference type="Pfam" id="PF01369">
    <property type="entry name" value="Sec7"/>
    <property type="match status" value="1"/>
</dbReference>
<dbReference type="InterPro" id="IPR056604">
    <property type="entry name" value="GBF1-like_TPR"/>
</dbReference>
<protein>
    <submittedName>
        <fullName evidence="3">Related to golgi-specific brefeldin a-resistance guanine nucleotide exchange factor 1</fullName>
    </submittedName>
</protein>
<evidence type="ECO:0000313" key="4">
    <source>
        <dbReference type="Proteomes" id="UP000007148"/>
    </source>
</evidence>
<dbReference type="PANTHER" id="PTHR10663:SF388">
    <property type="entry name" value="GOLGI-SPECIFIC BREFELDIN A-RESISTANCE GUANINE NUCLEOTIDE EXCHANGE FACTOR 1"/>
    <property type="match status" value="1"/>
</dbReference>
<evidence type="ECO:0000256" key="1">
    <source>
        <dbReference type="SAM" id="MobiDB-lite"/>
    </source>
</evidence>
<dbReference type="SUPFAM" id="SSF48425">
    <property type="entry name" value="Sec7 domain"/>
    <property type="match status" value="1"/>
</dbReference>
<dbReference type="HOGENOM" id="CLU_001204_3_1_1"/>
<gene>
    <name evidence="3" type="ORF">PIIN_02270</name>
</gene>
<accession>G4TAR3</accession>
<keyword evidence="4" id="KW-1185">Reference proteome</keyword>
<dbReference type="EMBL" id="CAFZ01000032">
    <property type="protein sequence ID" value="CCA68406.1"/>
    <property type="molecule type" value="Genomic_DNA"/>
</dbReference>
<dbReference type="PANTHER" id="PTHR10663">
    <property type="entry name" value="GUANYL-NUCLEOTIDE EXCHANGE FACTOR"/>
    <property type="match status" value="1"/>
</dbReference>
<reference evidence="3 4" key="1">
    <citation type="journal article" date="2011" name="PLoS Pathog.">
        <title>Endophytic Life Strategies Decoded by Genome and Transcriptome Analyses of the Mutualistic Root Symbiont Piriformospora indica.</title>
        <authorList>
            <person name="Zuccaro A."/>
            <person name="Lahrmann U."/>
            <person name="Guldener U."/>
            <person name="Langen G."/>
            <person name="Pfiffi S."/>
            <person name="Biedenkopf D."/>
            <person name="Wong P."/>
            <person name="Samans B."/>
            <person name="Grimm C."/>
            <person name="Basiewicz M."/>
            <person name="Murat C."/>
            <person name="Martin F."/>
            <person name="Kogel K.H."/>
        </authorList>
    </citation>
    <scope>NUCLEOTIDE SEQUENCE [LARGE SCALE GENOMIC DNA]</scope>
    <source>
        <strain evidence="3 4">DSM 11827</strain>
    </source>
</reference>
<feature type="region of interest" description="Disordered" evidence="1">
    <location>
        <begin position="434"/>
        <end position="473"/>
    </location>
</feature>
<dbReference type="InterPro" id="IPR023394">
    <property type="entry name" value="Sec7_C_sf"/>
</dbReference>
<dbReference type="FunFam" id="1.10.1000.11:FF:000002">
    <property type="entry name" value="Cytohesin 1"/>
    <property type="match status" value="1"/>
</dbReference>
<dbReference type="Pfam" id="PF12783">
    <property type="entry name" value="Sec7-like_HUS"/>
    <property type="match status" value="1"/>
</dbReference>
<dbReference type="FunCoup" id="G4TAR3">
    <property type="interactions" value="544"/>
</dbReference>
<dbReference type="GO" id="GO:0016192">
    <property type="term" value="P:vesicle-mediated transport"/>
    <property type="evidence" value="ECO:0007669"/>
    <property type="project" value="UniProtKB-ARBA"/>
</dbReference>
<sequence length="1507" mass="167124">MDSQSKYNLAVPSTHLVYSEILSVTSAMRKNSRWATPTAYYPSSARVSLASSLGLRAATNNEREGRVQGRKNVDLMVGFEELKRDVRALADLSEMPLTAILAPFLALIRSDISTAPIVSASLSSLHSFFVCGLISPNSPDLRPALSELSNTVSHCKFDAGNSSADEAVIFRILTVVRDCICGPVGPLLGDIEVCEMLETVLTTCCHVRLGEAVRRAAEYYMHDLVRVIFRRLETLEPTEDEALDNENSELRVTVSPTREDAPPSMEQVLDIDPEAPEREKTPVPVAQNQNTTPYGLPSIFELLRALISLLDPTSQQHHSRSHSDSLFIPSLTTLNVAFSSAGPTIARFPQLRQLITDDGCKFLFQLARSDNPTVLSLALRTLATILETMRSHLKLQQELLLSFLVDKLTPPVSSVTNAGGRLQLGVPLNRRAALSGSNASTSDLADREREREGSEAEDSRPPSRAGRSGVTPARGETRELMLEILGHLSRYPEFMVDVWVNYDCDINCEDTFERLINFLSKSVQHADPQQKGAQVLCLDLLLSFVSNMAGRVEQKFPDWPEDYPSIPAILESKSKKLLLLTAAARFNKNPKGGIAFLEEHGLLQYDVTSSATEAEVAASRVRSIAYFLKNTPRIDKKLIGEFIAKPDNIDILKSFIGQFDFYEVPIAEAMREMLESFRLPGESQQIERITDTFAAKYFASKPAEIKTQDAVHVLAFAIIMLNTDLHNPQVRKRMSFEDFKRNLRGVNDNSDFSPEFLKAIYDSIKKREIVMPEEHVGQLGFDYAWKELLIRSKQTRPLMLCHTSAFDLHMFKLVWRPVVSMIATAFSTFNDDYIVEKIITGFRDCATLASHFQLPEVFDFIVMSLAYSTGLAEGVNFPRQSNFPVVEVEGQNITVSALSVRFGTSLRSQLATVVLFTILNGNLNNLRESWAPVFDILQNLFLYSLLPQSMAQMEDFQGNAYPIALAVPKPVQSTQRLDGGLLSALSSYLLTPYGSSTDALIEATPEEIEKTMCAVDCIGVCHLEDLNNQIRALELEPLMAALRTMQDAANKRSLHKLKVKQNEEQAPHASAPTGDRAIQPLPYDAASIFLLEMMTSIVLNTRQYVNDVWPLVFDHISALLSQAQWFSSLLIERAVIDLLRICEPAAEEPSLRDQLFVALDTIGGLPPDVLSAVSQPLVDGLAMLLQKHRSAIRSPTEWKLTNGLLRMTAHNPVACKQTLDCINHLMADESLPVDAVEGIVMVLDDIATLAGTVVERRRPPAAQSSDPRIERGCSAVEALFESRKMLPRLAASEAGQKQGWAAYALPIIVSLSHQSVNPSREVRHAAIVYFQRILMSPQLMSGGGPPQIIVAFHQAVFPLVQDLLDPDVFGRDPLPGGMPETRLRASNLLCRGFLYYLDALSLEPHTLTTLWLEVLDLLEELIKIDKRSQLVEAVPESLKNVLLVMQASGALLGEQTPDERPEEIKERWKLTQEKLDSFLPGFLLDVIPLPVQEPVTAVPATQGGSSQ</sequence>
<dbReference type="InterPro" id="IPR032691">
    <property type="entry name" value="Mon2/Sec7/BIG1-like_HUS"/>
</dbReference>
<evidence type="ECO:0000259" key="2">
    <source>
        <dbReference type="PROSITE" id="PS50190"/>
    </source>
</evidence>
<dbReference type="Pfam" id="PF23325">
    <property type="entry name" value="TPR_28"/>
    <property type="match status" value="1"/>
</dbReference>
<organism evidence="3 4">
    <name type="scientific">Serendipita indica (strain DSM 11827)</name>
    <name type="common">Root endophyte fungus</name>
    <name type="synonym">Piriformospora indica</name>
    <dbReference type="NCBI Taxonomy" id="1109443"/>
    <lineage>
        <taxon>Eukaryota</taxon>
        <taxon>Fungi</taxon>
        <taxon>Dikarya</taxon>
        <taxon>Basidiomycota</taxon>
        <taxon>Agaricomycotina</taxon>
        <taxon>Agaricomycetes</taxon>
        <taxon>Sebacinales</taxon>
        <taxon>Serendipitaceae</taxon>
        <taxon>Serendipita</taxon>
    </lineage>
</organism>
<dbReference type="eggNOG" id="KOG0928">
    <property type="taxonomic scope" value="Eukaryota"/>
</dbReference>
<feature type="compositionally biased region" description="Basic and acidic residues" evidence="1">
    <location>
        <begin position="444"/>
        <end position="461"/>
    </location>
</feature>
<dbReference type="OrthoDB" id="10258608at2759"/>
<dbReference type="SMART" id="SM00222">
    <property type="entry name" value="Sec7"/>
    <property type="match status" value="1"/>
</dbReference>
<dbReference type="CDD" id="cd00171">
    <property type="entry name" value="Sec7"/>
    <property type="match status" value="1"/>
</dbReference>
<dbReference type="Gene3D" id="1.10.1000.11">
    <property type="entry name" value="Arf Nucleotide-binding Site Opener,domain 2"/>
    <property type="match status" value="1"/>
</dbReference>
<comment type="caution">
    <text evidence="3">The sequence shown here is derived from an EMBL/GenBank/DDBJ whole genome shotgun (WGS) entry which is preliminary data.</text>
</comment>
<name>G4TAR3_SERID</name>
<feature type="domain" description="SEC7" evidence="2">
    <location>
        <begin position="568"/>
        <end position="767"/>
    </location>
</feature>
<dbReference type="Gene3D" id="1.10.220.20">
    <property type="match status" value="1"/>
</dbReference>
<dbReference type="InterPro" id="IPR000904">
    <property type="entry name" value="Sec7_dom"/>
</dbReference>
<dbReference type="InParanoid" id="G4TAR3"/>
<dbReference type="InterPro" id="IPR016024">
    <property type="entry name" value="ARM-type_fold"/>
</dbReference>
<evidence type="ECO:0000313" key="3">
    <source>
        <dbReference type="EMBL" id="CCA68406.1"/>
    </source>
</evidence>
<dbReference type="STRING" id="1109443.G4TAR3"/>
<dbReference type="GO" id="GO:0005794">
    <property type="term" value="C:Golgi apparatus"/>
    <property type="evidence" value="ECO:0007669"/>
    <property type="project" value="UniProtKB-ARBA"/>
</dbReference>
<dbReference type="GO" id="GO:0032012">
    <property type="term" value="P:regulation of ARF protein signal transduction"/>
    <property type="evidence" value="ECO:0007669"/>
    <property type="project" value="InterPro"/>
</dbReference>
<dbReference type="SUPFAM" id="SSF48371">
    <property type="entry name" value="ARM repeat"/>
    <property type="match status" value="1"/>
</dbReference>
<dbReference type="Proteomes" id="UP000007148">
    <property type="component" value="Unassembled WGS sequence"/>
</dbReference>
<dbReference type="OMA" id="CRDIRHH"/>
<dbReference type="PROSITE" id="PS50190">
    <property type="entry name" value="SEC7"/>
    <property type="match status" value="1"/>
</dbReference>
<proteinExistence type="predicted"/>
<dbReference type="GO" id="GO:0005085">
    <property type="term" value="F:guanyl-nucleotide exchange factor activity"/>
    <property type="evidence" value="ECO:0007669"/>
    <property type="project" value="InterPro"/>
</dbReference>
<dbReference type="InterPro" id="IPR035999">
    <property type="entry name" value="Sec7_dom_sf"/>
</dbReference>